<protein>
    <submittedName>
        <fullName evidence="2">Uncharacterized protein</fullName>
    </submittedName>
</protein>
<reference evidence="2" key="1">
    <citation type="journal article" date="2015" name="Nature">
        <title>Complex archaea that bridge the gap between prokaryotes and eukaryotes.</title>
        <authorList>
            <person name="Spang A."/>
            <person name="Saw J.H."/>
            <person name="Jorgensen S.L."/>
            <person name="Zaremba-Niedzwiedzka K."/>
            <person name="Martijn J."/>
            <person name="Lind A.E."/>
            <person name="van Eijk R."/>
            <person name="Schleper C."/>
            <person name="Guy L."/>
            <person name="Ettema T.J."/>
        </authorList>
    </citation>
    <scope>NUCLEOTIDE SEQUENCE</scope>
</reference>
<feature type="region of interest" description="Disordered" evidence="1">
    <location>
        <begin position="14"/>
        <end position="42"/>
    </location>
</feature>
<sequence length="42" mass="4994">MPLFFYEREFYKELPEGKEEESEYPADRENPPLTAEGIPLQC</sequence>
<accession>A0A0F9QF36</accession>
<name>A0A0F9QF36_9ZZZZ</name>
<proteinExistence type="predicted"/>
<dbReference type="AlphaFoldDB" id="A0A0F9QF36"/>
<dbReference type="EMBL" id="LAZR01002025">
    <property type="protein sequence ID" value="KKN35617.1"/>
    <property type="molecule type" value="Genomic_DNA"/>
</dbReference>
<evidence type="ECO:0000313" key="2">
    <source>
        <dbReference type="EMBL" id="KKN35617.1"/>
    </source>
</evidence>
<gene>
    <name evidence="2" type="ORF">LCGC14_0781740</name>
</gene>
<comment type="caution">
    <text evidence="2">The sequence shown here is derived from an EMBL/GenBank/DDBJ whole genome shotgun (WGS) entry which is preliminary data.</text>
</comment>
<organism evidence="2">
    <name type="scientific">marine sediment metagenome</name>
    <dbReference type="NCBI Taxonomy" id="412755"/>
    <lineage>
        <taxon>unclassified sequences</taxon>
        <taxon>metagenomes</taxon>
        <taxon>ecological metagenomes</taxon>
    </lineage>
</organism>
<evidence type="ECO:0000256" key="1">
    <source>
        <dbReference type="SAM" id="MobiDB-lite"/>
    </source>
</evidence>